<accession>A0ABY6AGU3</accession>
<evidence type="ECO:0000313" key="2">
    <source>
        <dbReference type="Proteomes" id="UP001065322"/>
    </source>
</evidence>
<gene>
    <name evidence="1" type="ORF">HUF19_17845</name>
</gene>
<organism evidence="1 2">
    <name type="scientific">Thalassolituus hydrocarboniclasticus</name>
    <dbReference type="NCBI Taxonomy" id="2742796"/>
    <lineage>
        <taxon>Bacteria</taxon>
        <taxon>Pseudomonadati</taxon>
        <taxon>Pseudomonadota</taxon>
        <taxon>Gammaproteobacteria</taxon>
        <taxon>Oceanospirillales</taxon>
        <taxon>Oceanospirillaceae</taxon>
        <taxon>Thalassolituus</taxon>
    </lineage>
</organism>
<reference evidence="2" key="1">
    <citation type="submission" date="2020-06" db="EMBL/GenBank/DDBJ databases">
        <title>Thalassolituus marinus alknpb1M-1, a hydrocarbon-degrading bacterium isolated from the deep-sea overlying water using an in-situ strategy from the South China Sea basin.</title>
        <authorList>
            <person name="Dong C."/>
            <person name="Chen Y."/>
            <person name="Shao Z."/>
        </authorList>
    </citation>
    <scope>NUCLEOTIDE SEQUENCE [LARGE SCALE GENOMIC DNA]</scope>
    <source>
        <strain evidence="2">alknpb1M-1</strain>
    </source>
</reference>
<evidence type="ECO:0000313" key="1">
    <source>
        <dbReference type="EMBL" id="UXD89489.1"/>
    </source>
</evidence>
<protein>
    <submittedName>
        <fullName evidence="1">Uncharacterized protein</fullName>
    </submittedName>
</protein>
<sequence>MAPVAIPPPTTPPMVAIPEAMAAAPVVPAAPADAAKVAPKVPDVADMIVAPDPPTTADAVEAADAAVKPPPAKPTFVDRVIFLCMTFSKISELAPQAGISSQT</sequence>
<proteinExistence type="predicted"/>
<dbReference type="EMBL" id="CP054475">
    <property type="protein sequence ID" value="UXD89489.1"/>
    <property type="molecule type" value="Genomic_DNA"/>
</dbReference>
<name>A0ABY6AGU3_9GAMM</name>
<keyword evidence="2" id="KW-1185">Reference proteome</keyword>
<dbReference type="Proteomes" id="UP001065322">
    <property type="component" value="Chromosome"/>
</dbReference>